<dbReference type="SMART" id="SM00382">
    <property type="entry name" value="AAA"/>
    <property type="match status" value="1"/>
</dbReference>
<dbReference type="GO" id="GO:0005886">
    <property type="term" value="C:plasma membrane"/>
    <property type="evidence" value="ECO:0007669"/>
    <property type="project" value="UniProtKB-SubCell"/>
</dbReference>
<dbReference type="InterPro" id="IPR011527">
    <property type="entry name" value="ABC1_TM_dom"/>
</dbReference>
<dbReference type="PROSITE" id="PS50893">
    <property type="entry name" value="ABC_TRANSPORTER_2"/>
    <property type="match status" value="1"/>
</dbReference>
<sequence>MTAPEQPGKRATYYRLLRYILPHLGFFLLSVFGFALVAASQAGLAELMKQIVNAIEGGDPSSRYFTPLLLVLIFFGRGVGMFIGGYSMARVAHNIVLTLRCQLFDRLTVLPGRYFDANDSGHLISRITYNTAQVTTAVTDALKVLIREGLILISLLIYLLWSDWKLTLVLLAVCPVIAAIVVLVGKRFSRLSGRIQVTMGDITQISSEMIGGNRVMRSFGGEQYEKERFFRASKNHCRQYIKLQATSSVVTPMLQWIVSIAMAVMLFVGLTFMQTGGTGEFMAYFTAAALIPNALKQLSGVYAKTLKGLVAAESIFLQLDEEAEEDSGTHEVDRVAGRIDISGVNFAYQGEEVAILSDINLSVEPGQTVALVGASGSGKSTLVSLIPRFYDYSEGSIKIDGVELRAFTLQSLRRQIALVNQNVTLFNATVLDNIAYGDLSGAGRDSVIDAARAAQALEFIEQLPAGLETVIGEEGERLSGGQRQRLAIARALLKDAPILILDEATSALDTESERKIQQALEEVMRGRTTLVVAHRLSTIENADKIVVMDAGRIVETGSHSELLARRGHYARLHAMQFQDAQPEQS</sequence>
<evidence type="ECO:0000256" key="1">
    <source>
        <dbReference type="ARBA" id="ARBA00004651"/>
    </source>
</evidence>
<evidence type="ECO:0000259" key="12">
    <source>
        <dbReference type="PROSITE" id="PS50893"/>
    </source>
</evidence>
<feature type="transmembrane region" description="Helical" evidence="11">
    <location>
        <begin position="253"/>
        <end position="273"/>
    </location>
</feature>
<feature type="transmembrane region" description="Helical" evidence="11">
    <location>
        <begin position="167"/>
        <end position="185"/>
    </location>
</feature>
<dbReference type="GO" id="GO:0016887">
    <property type="term" value="F:ATP hydrolysis activity"/>
    <property type="evidence" value="ECO:0007669"/>
    <property type="project" value="InterPro"/>
</dbReference>
<keyword evidence="7" id="KW-1278">Translocase</keyword>
<keyword evidence="6 14" id="KW-0067">ATP-binding</keyword>
<name>A0A545TKB4_9GAMM</name>
<feature type="transmembrane region" description="Helical" evidence="11">
    <location>
        <begin position="20"/>
        <end position="44"/>
    </location>
</feature>
<dbReference type="InterPro" id="IPR011917">
    <property type="entry name" value="ABC_transpr_lipidA"/>
</dbReference>
<dbReference type="PANTHER" id="PTHR43394:SF1">
    <property type="entry name" value="ATP-BINDING CASSETTE SUB-FAMILY B MEMBER 10, MITOCHONDRIAL"/>
    <property type="match status" value="1"/>
</dbReference>
<dbReference type="Gene3D" id="1.20.1560.10">
    <property type="entry name" value="ABC transporter type 1, transmembrane domain"/>
    <property type="match status" value="1"/>
</dbReference>
<dbReference type="SUPFAM" id="SSF52540">
    <property type="entry name" value="P-loop containing nucleoside triphosphate hydrolases"/>
    <property type="match status" value="1"/>
</dbReference>
<evidence type="ECO:0000313" key="14">
    <source>
        <dbReference type="EMBL" id="TQV77664.1"/>
    </source>
</evidence>
<dbReference type="NCBIfam" id="TIGR02203">
    <property type="entry name" value="MsbA_lipidA"/>
    <property type="match status" value="1"/>
</dbReference>
<evidence type="ECO:0000256" key="10">
    <source>
        <dbReference type="ARBA" id="ARBA00023136"/>
    </source>
</evidence>
<dbReference type="InterPro" id="IPR036640">
    <property type="entry name" value="ABC1_TM_sf"/>
</dbReference>
<dbReference type="InterPro" id="IPR027417">
    <property type="entry name" value="P-loop_NTPase"/>
</dbReference>
<dbReference type="PANTHER" id="PTHR43394">
    <property type="entry name" value="ATP-DEPENDENT PERMEASE MDL1, MITOCHONDRIAL"/>
    <property type="match status" value="1"/>
</dbReference>
<feature type="transmembrane region" description="Helical" evidence="11">
    <location>
        <begin position="144"/>
        <end position="161"/>
    </location>
</feature>
<evidence type="ECO:0000259" key="13">
    <source>
        <dbReference type="PROSITE" id="PS50929"/>
    </source>
</evidence>
<dbReference type="Pfam" id="PF00664">
    <property type="entry name" value="ABC_membrane"/>
    <property type="match status" value="1"/>
</dbReference>
<dbReference type="EMBL" id="VHSG01000014">
    <property type="protein sequence ID" value="TQV77664.1"/>
    <property type="molecule type" value="Genomic_DNA"/>
</dbReference>
<dbReference type="Gene3D" id="3.40.50.300">
    <property type="entry name" value="P-loop containing nucleotide triphosphate hydrolases"/>
    <property type="match status" value="1"/>
</dbReference>
<dbReference type="PROSITE" id="PS00211">
    <property type="entry name" value="ABC_TRANSPORTER_1"/>
    <property type="match status" value="1"/>
</dbReference>
<evidence type="ECO:0000256" key="9">
    <source>
        <dbReference type="ARBA" id="ARBA00023055"/>
    </source>
</evidence>
<evidence type="ECO:0000256" key="5">
    <source>
        <dbReference type="ARBA" id="ARBA00022741"/>
    </source>
</evidence>
<gene>
    <name evidence="14" type="primary">msbA</name>
    <name evidence="14" type="ORF">FKG94_15015</name>
</gene>
<dbReference type="GO" id="GO:0034040">
    <property type="term" value="F:ATPase-coupled lipid transmembrane transporter activity"/>
    <property type="evidence" value="ECO:0007669"/>
    <property type="project" value="InterPro"/>
</dbReference>
<keyword evidence="10 11" id="KW-0472">Membrane</keyword>
<dbReference type="CDD" id="cd03251">
    <property type="entry name" value="ABCC_MsbA"/>
    <property type="match status" value="1"/>
</dbReference>
<keyword evidence="8 11" id="KW-1133">Transmembrane helix</keyword>
<dbReference type="GO" id="GO:0005524">
    <property type="term" value="F:ATP binding"/>
    <property type="evidence" value="ECO:0007669"/>
    <property type="project" value="UniProtKB-KW"/>
</dbReference>
<dbReference type="OrthoDB" id="9806127at2"/>
<evidence type="ECO:0000313" key="15">
    <source>
        <dbReference type="Proteomes" id="UP000319732"/>
    </source>
</evidence>
<dbReference type="Proteomes" id="UP000319732">
    <property type="component" value="Unassembled WGS sequence"/>
</dbReference>
<organism evidence="14 15">
    <name type="scientific">Exilibacterium tricleocarpae</name>
    <dbReference type="NCBI Taxonomy" id="2591008"/>
    <lineage>
        <taxon>Bacteria</taxon>
        <taxon>Pseudomonadati</taxon>
        <taxon>Pseudomonadota</taxon>
        <taxon>Gammaproteobacteria</taxon>
        <taxon>Cellvibrionales</taxon>
        <taxon>Cellvibrionaceae</taxon>
        <taxon>Exilibacterium</taxon>
    </lineage>
</organism>
<feature type="domain" description="ABC transmembrane type-1" evidence="13">
    <location>
        <begin position="28"/>
        <end position="307"/>
    </location>
</feature>
<keyword evidence="4 11" id="KW-0812">Transmembrane</keyword>
<dbReference type="Pfam" id="PF00005">
    <property type="entry name" value="ABC_tran"/>
    <property type="match status" value="1"/>
</dbReference>
<keyword evidence="5" id="KW-0547">Nucleotide-binding</keyword>
<keyword evidence="15" id="KW-1185">Reference proteome</keyword>
<proteinExistence type="predicted"/>
<evidence type="ECO:0000256" key="8">
    <source>
        <dbReference type="ARBA" id="ARBA00022989"/>
    </source>
</evidence>
<keyword evidence="9" id="KW-0445">Lipid transport</keyword>
<keyword evidence="2" id="KW-0813">Transport</keyword>
<dbReference type="InterPro" id="IPR039421">
    <property type="entry name" value="Type_1_exporter"/>
</dbReference>
<feature type="domain" description="ABC transporter" evidence="12">
    <location>
        <begin position="339"/>
        <end position="575"/>
    </location>
</feature>
<accession>A0A545TKB4</accession>
<dbReference type="InterPro" id="IPR003593">
    <property type="entry name" value="AAA+_ATPase"/>
</dbReference>
<dbReference type="InterPro" id="IPR003439">
    <property type="entry name" value="ABC_transporter-like_ATP-bd"/>
</dbReference>
<protein>
    <submittedName>
        <fullName evidence="14">Lipid A export permease/ATP-binding protein MsbA</fullName>
    </submittedName>
</protein>
<dbReference type="PROSITE" id="PS50929">
    <property type="entry name" value="ABC_TM1F"/>
    <property type="match status" value="1"/>
</dbReference>
<feature type="transmembrane region" description="Helical" evidence="11">
    <location>
        <begin position="64"/>
        <end position="83"/>
    </location>
</feature>
<dbReference type="InterPro" id="IPR017871">
    <property type="entry name" value="ABC_transporter-like_CS"/>
</dbReference>
<keyword evidence="3" id="KW-1003">Cell membrane</keyword>
<comment type="subcellular location">
    <subcellularLocation>
        <location evidence="1">Cell membrane</location>
        <topology evidence="1">Multi-pass membrane protein</topology>
    </subcellularLocation>
</comment>
<dbReference type="AlphaFoldDB" id="A0A545TKB4"/>
<evidence type="ECO:0000256" key="3">
    <source>
        <dbReference type="ARBA" id="ARBA00022475"/>
    </source>
</evidence>
<evidence type="ECO:0000256" key="7">
    <source>
        <dbReference type="ARBA" id="ARBA00022967"/>
    </source>
</evidence>
<reference evidence="14 15" key="1">
    <citation type="submission" date="2019-06" db="EMBL/GenBank/DDBJ databases">
        <title>Whole genome sequence for Cellvibrionaceae sp. R142.</title>
        <authorList>
            <person name="Wang G."/>
        </authorList>
    </citation>
    <scope>NUCLEOTIDE SEQUENCE [LARGE SCALE GENOMIC DNA]</scope>
    <source>
        <strain evidence="14 15">R142</strain>
    </source>
</reference>
<dbReference type="FunFam" id="3.40.50.300:FF:000140">
    <property type="entry name" value="Lipid A export ATP-binding/permease protein MsbA"/>
    <property type="match status" value="1"/>
</dbReference>
<evidence type="ECO:0000256" key="6">
    <source>
        <dbReference type="ARBA" id="ARBA00022840"/>
    </source>
</evidence>
<comment type="caution">
    <text evidence="14">The sequence shown here is derived from an EMBL/GenBank/DDBJ whole genome shotgun (WGS) entry which is preliminary data.</text>
</comment>
<dbReference type="GO" id="GO:0015421">
    <property type="term" value="F:ABC-type oligopeptide transporter activity"/>
    <property type="evidence" value="ECO:0007669"/>
    <property type="project" value="TreeGrafter"/>
</dbReference>
<evidence type="ECO:0000256" key="2">
    <source>
        <dbReference type="ARBA" id="ARBA00022448"/>
    </source>
</evidence>
<dbReference type="CDD" id="cd18552">
    <property type="entry name" value="ABC_6TM_MsbA_like"/>
    <property type="match status" value="1"/>
</dbReference>
<dbReference type="SUPFAM" id="SSF90123">
    <property type="entry name" value="ABC transporter transmembrane region"/>
    <property type="match status" value="1"/>
</dbReference>
<evidence type="ECO:0000256" key="4">
    <source>
        <dbReference type="ARBA" id="ARBA00022692"/>
    </source>
</evidence>
<evidence type="ECO:0000256" key="11">
    <source>
        <dbReference type="SAM" id="Phobius"/>
    </source>
</evidence>